<name>A0AAV6GT13_9TELE</name>
<comment type="caution">
    <text evidence="1">The sequence shown here is derived from an EMBL/GenBank/DDBJ whole genome shotgun (WGS) entry which is preliminary data.</text>
</comment>
<dbReference type="AlphaFoldDB" id="A0AAV6GT13"/>
<proteinExistence type="predicted"/>
<dbReference type="Proteomes" id="UP000823561">
    <property type="component" value="Chromosome 8"/>
</dbReference>
<protein>
    <submittedName>
        <fullName evidence="1">Uncharacterized protein</fullName>
    </submittedName>
</protein>
<accession>A0AAV6GT13</accession>
<evidence type="ECO:0000313" key="1">
    <source>
        <dbReference type="EMBL" id="KAG5276711.1"/>
    </source>
</evidence>
<sequence>RLLVFLLRPDRSGRVLLKHDLGLVISKRCISELERQDGPSAALLESSKKIRPGISVLPRMLEQARFDPEIRS</sequence>
<organism evidence="1 2">
    <name type="scientific">Alosa alosa</name>
    <name type="common">allis shad</name>
    <dbReference type="NCBI Taxonomy" id="278164"/>
    <lineage>
        <taxon>Eukaryota</taxon>
        <taxon>Metazoa</taxon>
        <taxon>Chordata</taxon>
        <taxon>Craniata</taxon>
        <taxon>Vertebrata</taxon>
        <taxon>Euteleostomi</taxon>
        <taxon>Actinopterygii</taxon>
        <taxon>Neopterygii</taxon>
        <taxon>Teleostei</taxon>
        <taxon>Clupei</taxon>
        <taxon>Clupeiformes</taxon>
        <taxon>Clupeoidei</taxon>
        <taxon>Clupeidae</taxon>
        <taxon>Alosa</taxon>
    </lineage>
</organism>
<gene>
    <name evidence="1" type="ORF">AALO_G00108860</name>
</gene>
<reference evidence="1" key="1">
    <citation type="submission" date="2020-10" db="EMBL/GenBank/DDBJ databases">
        <title>Chromosome-scale genome assembly of the Allis shad, Alosa alosa.</title>
        <authorList>
            <person name="Margot Z."/>
            <person name="Christophe K."/>
            <person name="Cabau C."/>
            <person name="Louis A."/>
            <person name="Berthelot C."/>
            <person name="Parey E."/>
            <person name="Roest Crollius H."/>
            <person name="Montfort J."/>
            <person name="Robinson-Rechavi M."/>
            <person name="Bucao C."/>
            <person name="Bouchez O."/>
            <person name="Gislard M."/>
            <person name="Lluch J."/>
            <person name="Milhes M."/>
            <person name="Lampietro C."/>
            <person name="Lopez Roques C."/>
            <person name="Donnadieu C."/>
            <person name="Braasch I."/>
            <person name="Desvignes T."/>
            <person name="Postlethwait J."/>
            <person name="Bobe J."/>
            <person name="Guiguen Y."/>
        </authorList>
    </citation>
    <scope>NUCLEOTIDE SEQUENCE</scope>
    <source>
        <strain evidence="1">M-15738</strain>
        <tissue evidence="1">Blood</tissue>
    </source>
</reference>
<dbReference type="EMBL" id="JADWDJ010000008">
    <property type="protein sequence ID" value="KAG5276711.1"/>
    <property type="molecule type" value="Genomic_DNA"/>
</dbReference>
<keyword evidence="2" id="KW-1185">Reference proteome</keyword>
<evidence type="ECO:0000313" key="2">
    <source>
        <dbReference type="Proteomes" id="UP000823561"/>
    </source>
</evidence>
<feature type="non-terminal residue" evidence="1">
    <location>
        <position position="1"/>
    </location>
</feature>